<evidence type="ECO:0000313" key="6">
    <source>
        <dbReference type="Proteomes" id="UP000298860"/>
    </source>
</evidence>
<evidence type="ECO:0000259" key="3">
    <source>
        <dbReference type="Pfam" id="PF11774"/>
    </source>
</evidence>
<dbReference type="Pfam" id="PF11774">
    <property type="entry name" value="Lsr2"/>
    <property type="match status" value="1"/>
</dbReference>
<dbReference type="RefSeq" id="WP_137813881.1">
    <property type="nucleotide sequence ID" value="NZ_BJFL01000009.1"/>
</dbReference>
<evidence type="ECO:0000259" key="4">
    <source>
        <dbReference type="Pfam" id="PF23359"/>
    </source>
</evidence>
<dbReference type="EMBL" id="BJFL01000009">
    <property type="protein sequence ID" value="GDY30785.1"/>
    <property type="molecule type" value="Genomic_DNA"/>
</dbReference>
<keyword evidence="1" id="KW-0238">DNA-binding</keyword>
<dbReference type="GO" id="GO:0016746">
    <property type="term" value="F:acyltransferase activity"/>
    <property type="evidence" value="ECO:0007669"/>
    <property type="project" value="InterPro"/>
</dbReference>
<evidence type="ECO:0000256" key="2">
    <source>
        <dbReference type="SAM" id="MobiDB-lite"/>
    </source>
</evidence>
<dbReference type="InterPro" id="IPR042261">
    <property type="entry name" value="Lsr2-like_dimerization"/>
</dbReference>
<dbReference type="InterPro" id="IPR024412">
    <property type="entry name" value="Lsr2_dim_dom"/>
</dbReference>
<accession>A0A4D4J2D5</accession>
<comment type="caution">
    <text evidence="5">The sequence shown here is derived from an EMBL/GenBank/DDBJ whole genome shotgun (WGS) entry which is preliminary data.</text>
</comment>
<dbReference type="Gene3D" id="4.10.320.10">
    <property type="entry name" value="E3-binding domain"/>
    <property type="match status" value="1"/>
</dbReference>
<protein>
    <submittedName>
        <fullName evidence="5">Lsr2 family protein</fullName>
    </submittedName>
</protein>
<dbReference type="Gene3D" id="3.30.60.230">
    <property type="entry name" value="Lsr2, dimerization domain"/>
    <property type="match status" value="1"/>
</dbReference>
<dbReference type="OrthoDB" id="4113332at2"/>
<dbReference type="AlphaFoldDB" id="A0A4D4J2D5"/>
<dbReference type="InterPro" id="IPR036625">
    <property type="entry name" value="E3-bd_dom_sf"/>
</dbReference>
<dbReference type="GO" id="GO:0003677">
    <property type="term" value="F:DNA binding"/>
    <property type="evidence" value="ECO:0007669"/>
    <property type="project" value="UniProtKB-KW"/>
</dbReference>
<dbReference type="Pfam" id="PF23359">
    <property type="entry name" value="Lsr2_DNA-bd"/>
    <property type="match status" value="1"/>
</dbReference>
<keyword evidence="6" id="KW-1185">Reference proteome</keyword>
<organism evidence="5 6">
    <name type="scientific">Gandjariella thermophila</name>
    <dbReference type="NCBI Taxonomy" id="1931992"/>
    <lineage>
        <taxon>Bacteria</taxon>
        <taxon>Bacillati</taxon>
        <taxon>Actinomycetota</taxon>
        <taxon>Actinomycetes</taxon>
        <taxon>Pseudonocardiales</taxon>
        <taxon>Pseudonocardiaceae</taxon>
        <taxon>Gandjariella</taxon>
    </lineage>
</organism>
<evidence type="ECO:0000256" key="1">
    <source>
        <dbReference type="ARBA" id="ARBA00023125"/>
    </source>
</evidence>
<dbReference type="InterPro" id="IPR055370">
    <property type="entry name" value="Lsr2_DNA-bd"/>
</dbReference>
<gene>
    <name evidence="5" type="ORF">GTS_24180</name>
</gene>
<feature type="domain" description="Lsr2 dimerization" evidence="3">
    <location>
        <begin position="1"/>
        <end position="58"/>
    </location>
</feature>
<reference evidence="6" key="1">
    <citation type="submission" date="2019-04" db="EMBL/GenBank/DDBJ databases">
        <title>Draft genome sequence of Pseudonocardiaceae bacterium SL3-2-4.</title>
        <authorList>
            <person name="Ningsih F."/>
            <person name="Yokota A."/>
            <person name="Sakai Y."/>
            <person name="Nanatani K."/>
            <person name="Yabe S."/>
            <person name="Oetari A."/>
            <person name="Sjamsuridzal W."/>
        </authorList>
    </citation>
    <scope>NUCLEOTIDE SEQUENCE [LARGE SCALE GENOMIC DNA]</scope>
    <source>
        <strain evidence="6">SL3-2-4</strain>
    </source>
</reference>
<feature type="domain" description="Lsr2 DNA-binding" evidence="4">
    <location>
        <begin position="79"/>
        <end position="114"/>
    </location>
</feature>
<proteinExistence type="predicted"/>
<dbReference type="Proteomes" id="UP000298860">
    <property type="component" value="Unassembled WGS sequence"/>
</dbReference>
<sequence>MAQKVTVTLLDDLDGSEAEETVEFGLDGVSYQIDLSSSNAAKLRDSLAKFVASARRAGGRKRAQGARPSGAKPARTAAADREQNQAIREWARKQGMQVSDRGRIPADVLQAYHKQH</sequence>
<evidence type="ECO:0000313" key="5">
    <source>
        <dbReference type="EMBL" id="GDY30785.1"/>
    </source>
</evidence>
<feature type="region of interest" description="Disordered" evidence="2">
    <location>
        <begin position="55"/>
        <end position="84"/>
    </location>
</feature>
<name>A0A4D4J2D5_9PSEU</name>